<accession>A0A3P7LGD8</accession>
<dbReference type="OrthoDB" id="5771682at2759"/>
<protein>
    <submittedName>
        <fullName evidence="2">Uncharacterized protein</fullName>
    </submittedName>
</protein>
<proteinExistence type="predicted"/>
<name>A0A3P7LGD8_STRVU</name>
<dbReference type="EMBL" id="UYYB01101384">
    <property type="protein sequence ID" value="VDM78238.1"/>
    <property type="molecule type" value="Genomic_DNA"/>
</dbReference>
<keyword evidence="1" id="KW-1133">Transmembrane helix</keyword>
<gene>
    <name evidence="2" type="ORF">SVUK_LOCUS13236</name>
</gene>
<keyword evidence="1" id="KW-0472">Membrane</keyword>
<evidence type="ECO:0000313" key="2">
    <source>
        <dbReference type="EMBL" id="VDM78238.1"/>
    </source>
</evidence>
<evidence type="ECO:0000313" key="3">
    <source>
        <dbReference type="Proteomes" id="UP000270094"/>
    </source>
</evidence>
<dbReference type="AlphaFoldDB" id="A0A3P7LGD8"/>
<organism evidence="2 3">
    <name type="scientific">Strongylus vulgaris</name>
    <name type="common">Blood worm</name>
    <dbReference type="NCBI Taxonomy" id="40348"/>
    <lineage>
        <taxon>Eukaryota</taxon>
        <taxon>Metazoa</taxon>
        <taxon>Ecdysozoa</taxon>
        <taxon>Nematoda</taxon>
        <taxon>Chromadorea</taxon>
        <taxon>Rhabditida</taxon>
        <taxon>Rhabditina</taxon>
        <taxon>Rhabditomorpha</taxon>
        <taxon>Strongyloidea</taxon>
        <taxon>Strongylidae</taxon>
        <taxon>Strongylus</taxon>
    </lineage>
</organism>
<keyword evidence="1" id="KW-0812">Transmembrane</keyword>
<dbReference type="Proteomes" id="UP000270094">
    <property type="component" value="Unassembled WGS sequence"/>
</dbReference>
<evidence type="ECO:0000256" key="1">
    <source>
        <dbReference type="SAM" id="Phobius"/>
    </source>
</evidence>
<keyword evidence="3" id="KW-1185">Reference proteome</keyword>
<feature type="transmembrane region" description="Helical" evidence="1">
    <location>
        <begin position="65"/>
        <end position="83"/>
    </location>
</feature>
<reference evidence="2 3" key="1">
    <citation type="submission" date="2018-11" db="EMBL/GenBank/DDBJ databases">
        <authorList>
            <consortium name="Pathogen Informatics"/>
        </authorList>
    </citation>
    <scope>NUCLEOTIDE SEQUENCE [LARGE SCALE GENOMIC DNA]</scope>
</reference>
<sequence>MNVCQMSFLRITGKRGFFATTTGGGISKMDLNVDAKENEPDPKRKQFTLCSECHQIAVEKRINRLGVLCCLGAWWLCGLGVLFCL</sequence>